<gene>
    <name evidence="1" type="ordered locus">RALTA_A0841</name>
</gene>
<reference evidence="1 2" key="1">
    <citation type="journal article" date="2008" name="Genome Res.">
        <title>Genome sequence of the beta-rhizobium Cupriavidus taiwanensis and comparative genomics of rhizobia.</title>
        <authorList>
            <person name="Amadou C."/>
            <person name="Pascal G."/>
            <person name="Mangenot S."/>
            <person name="Glew M."/>
            <person name="Bontemps C."/>
            <person name="Capela D."/>
            <person name="Carrere S."/>
            <person name="Cruveiller S."/>
            <person name="Dossat C."/>
            <person name="Lajus A."/>
            <person name="Marchetti M."/>
            <person name="Poinsot V."/>
            <person name="Rouy Z."/>
            <person name="Servin B."/>
            <person name="Saad M."/>
            <person name="Schenowitz C."/>
            <person name="Barbe V."/>
            <person name="Batut J."/>
            <person name="Medigue C."/>
            <person name="Masson-Boivin C."/>
        </authorList>
    </citation>
    <scope>NUCLEOTIDE SEQUENCE [LARGE SCALE GENOMIC DNA]</scope>
    <source>
        <strain evidence="2">DSM 17343 / BCRC 17206 / CCUG 44338 / CIP 107171 / LMG 19424 / R1</strain>
    </source>
</reference>
<name>B3R3D0_CUPTR</name>
<dbReference type="AlphaFoldDB" id="B3R3D0"/>
<protein>
    <submittedName>
        <fullName evidence="1">Uncharacterized protein</fullName>
    </submittedName>
</protein>
<dbReference type="HOGENOM" id="CLU_2860190_0_0_4"/>
<sequence length="64" mass="6848">MGVDLSVLKAISTAIETPSLALTDLLVDLPSQVDAQQESASIFPDGSFLGLHNSRHSRLLAMRL</sequence>
<dbReference type="Proteomes" id="UP000001692">
    <property type="component" value="Chromosome 1"/>
</dbReference>
<dbReference type="EMBL" id="CU633749">
    <property type="protein sequence ID" value="CAQ68812.1"/>
    <property type="molecule type" value="Genomic_DNA"/>
</dbReference>
<accession>B3R3D0</accession>
<dbReference type="KEGG" id="cti:RALTA_A0841"/>
<evidence type="ECO:0000313" key="1">
    <source>
        <dbReference type="EMBL" id="CAQ68812.1"/>
    </source>
</evidence>
<keyword evidence="2" id="KW-1185">Reference proteome</keyword>
<proteinExistence type="predicted"/>
<organism evidence="1 2">
    <name type="scientific">Cupriavidus taiwanensis (strain DSM 17343 / BCRC 17206 / CCUG 44338 / CIP 107171 / LMG 19424 / R1)</name>
    <name type="common">Ralstonia taiwanensis (strain LMG 19424)</name>
    <dbReference type="NCBI Taxonomy" id="977880"/>
    <lineage>
        <taxon>Bacteria</taxon>
        <taxon>Pseudomonadati</taxon>
        <taxon>Pseudomonadota</taxon>
        <taxon>Betaproteobacteria</taxon>
        <taxon>Burkholderiales</taxon>
        <taxon>Burkholderiaceae</taxon>
        <taxon>Cupriavidus</taxon>
    </lineage>
</organism>
<evidence type="ECO:0000313" key="2">
    <source>
        <dbReference type="Proteomes" id="UP000001692"/>
    </source>
</evidence>